<proteinExistence type="predicted"/>
<comment type="caution">
    <text evidence="1">The sequence shown here is derived from an EMBL/GenBank/DDBJ whole genome shotgun (WGS) entry which is preliminary data.</text>
</comment>
<dbReference type="EMBL" id="BORT01000044">
    <property type="protein sequence ID" value="GIO51104.1"/>
    <property type="molecule type" value="Genomic_DNA"/>
</dbReference>
<dbReference type="Proteomes" id="UP000682811">
    <property type="component" value="Unassembled WGS sequence"/>
</dbReference>
<accession>A0A919YII2</accession>
<evidence type="ECO:0000313" key="2">
    <source>
        <dbReference type="Proteomes" id="UP000682811"/>
    </source>
</evidence>
<keyword evidence="2" id="KW-1185">Reference proteome</keyword>
<organism evidence="1 2">
    <name type="scientific">Paenibacillus azoreducens</name>
    <dbReference type="NCBI Taxonomy" id="116718"/>
    <lineage>
        <taxon>Bacteria</taxon>
        <taxon>Bacillati</taxon>
        <taxon>Bacillota</taxon>
        <taxon>Bacilli</taxon>
        <taxon>Bacillales</taxon>
        <taxon>Paenibacillaceae</taxon>
        <taxon>Paenibacillus</taxon>
    </lineage>
</organism>
<protein>
    <submittedName>
        <fullName evidence="1">Uncharacterized protein</fullName>
    </submittedName>
</protein>
<sequence>MLPFYEILVKSGEKDRNKRGVQGIAVSPTYLAVLTSINGKKAMIVYGGATIYCDSITLRSRGISVKSVDTASGKSS</sequence>
<gene>
    <name evidence="1" type="ORF">J34TS1_58690</name>
</gene>
<name>A0A919YII2_9BACL</name>
<dbReference type="AlphaFoldDB" id="A0A919YII2"/>
<evidence type="ECO:0000313" key="1">
    <source>
        <dbReference type="EMBL" id="GIO51104.1"/>
    </source>
</evidence>
<dbReference type="RefSeq" id="WP_212981155.1">
    <property type="nucleotide sequence ID" value="NZ_AP025343.1"/>
</dbReference>
<reference evidence="1 2" key="1">
    <citation type="submission" date="2021-03" db="EMBL/GenBank/DDBJ databases">
        <title>Antimicrobial resistance genes in bacteria isolated from Japanese honey, and their potential for conferring macrolide and lincosamide resistance in the American foulbrood pathogen Paenibacillus larvae.</title>
        <authorList>
            <person name="Okamoto M."/>
            <person name="Kumagai M."/>
            <person name="Kanamori H."/>
            <person name="Takamatsu D."/>
        </authorList>
    </citation>
    <scope>NUCLEOTIDE SEQUENCE [LARGE SCALE GENOMIC DNA]</scope>
    <source>
        <strain evidence="1 2">J34TS1</strain>
    </source>
</reference>